<name>A0A381U0P6_9ZZZZ</name>
<dbReference type="SUPFAM" id="SSF51182">
    <property type="entry name" value="RmlC-like cupins"/>
    <property type="match status" value="1"/>
</dbReference>
<dbReference type="GO" id="GO:0047869">
    <property type="term" value="F:dimethylpropiothetin dethiomethylase activity"/>
    <property type="evidence" value="ECO:0007669"/>
    <property type="project" value="InterPro"/>
</dbReference>
<proteinExistence type="predicted"/>
<dbReference type="Gene3D" id="2.60.120.10">
    <property type="entry name" value="Jelly Rolls"/>
    <property type="match status" value="1"/>
</dbReference>
<organism evidence="1">
    <name type="scientific">marine metagenome</name>
    <dbReference type="NCBI Taxonomy" id="408172"/>
    <lineage>
        <taxon>unclassified sequences</taxon>
        <taxon>metagenomes</taxon>
        <taxon>ecological metagenomes</taxon>
    </lineage>
</organism>
<dbReference type="InterPro" id="IPR014710">
    <property type="entry name" value="RmlC-like_jellyroll"/>
</dbReference>
<sequence>MEKILPKFLTALQNILIKNDKDICEKILLEIEQLNSGCIRNFSASKSPTCTYLDGALNNIPKDLSPIDILLKSISKKLVWHEASRGVPKYFKGGYAIAEIIGEQGLIVSERIRLGLFLQQPNVNYPLHAHEAEELYIIVSGEACWKIDDRMFSVIPGSIIKHQSCQDHATFTEEEALFAIWIWTGKIKGRYWFADNSEDDCPLEY</sequence>
<evidence type="ECO:0008006" key="2">
    <source>
        <dbReference type="Google" id="ProtNLM"/>
    </source>
</evidence>
<dbReference type="InterPro" id="IPR011051">
    <property type="entry name" value="RmlC_Cupin_sf"/>
</dbReference>
<accession>A0A381U0P6</accession>
<dbReference type="Pfam" id="PF16867">
    <property type="entry name" value="DMSP_lyase"/>
    <property type="match status" value="1"/>
</dbReference>
<dbReference type="EMBL" id="UINC01005511">
    <property type="protein sequence ID" value="SVA21795.1"/>
    <property type="molecule type" value="Genomic_DNA"/>
</dbReference>
<dbReference type="InterPro" id="IPR031723">
    <property type="entry name" value="DMSP_lyase"/>
</dbReference>
<dbReference type="AlphaFoldDB" id="A0A381U0P6"/>
<evidence type="ECO:0000313" key="1">
    <source>
        <dbReference type="EMBL" id="SVA21795.1"/>
    </source>
</evidence>
<gene>
    <name evidence="1" type="ORF">METZ01_LOCUS74649</name>
</gene>
<reference evidence="1" key="1">
    <citation type="submission" date="2018-05" db="EMBL/GenBank/DDBJ databases">
        <authorList>
            <person name="Lanie J.A."/>
            <person name="Ng W.-L."/>
            <person name="Kazmierczak K.M."/>
            <person name="Andrzejewski T.M."/>
            <person name="Davidsen T.M."/>
            <person name="Wayne K.J."/>
            <person name="Tettelin H."/>
            <person name="Glass J.I."/>
            <person name="Rusch D."/>
            <person name="Podicherti R."/>
            <person name="Tsui H.-C.T."/>
            <person name="Winkler M.E."/>
        </authorList>
    </citation>
    <scope>NUCLEOTIDE SEQUENCE</scope>
</reference>
<protein>
    <recommendedName>
        <fullName evidence="2">Cupin 2 conserved barrel domain-containing protein</fullName>
    </recommendedName>
</protein>